<proteinExistence type="predicted"/>
<sequence length="197" mass="20657">MKTSTSMVCVSVLAFAMAAFADPAFAQTSVSAPKAASASPQAPVQPLPAVQRFGAWSIGCRNEQGQRYCTLAQELRRTTDNQRLLLMEVKPDGMRHASAGLTLPFGLDVHAGVSLQIDDGPVGNAPYQTCLQQGCTVPLNLDDSALQALRRAKMLKVVAPIASGGAATFQLSLQGFDAAYAQMVTMASAAAAQKTAR</sequence>
<name>A0A4Q8LKR8_9GAMM</name>
<dbReference type="Pfam" id="PF06776">
    <property type="entry name" value="IalB"/>
    <property type="match status" value="1"/>
</dbReference>
<comment type="caution">
    <text evidence="2">The sequence shown here is derived from an EMBL/GenBank/DDBJ whole genome shotgun (WGS) entry which is preliminary data.</text>
</comment>
<evidence type="ECO:0000313" key="3">
    <source>
        <dbReference type="Proteomes" id="UP000291286"/>
    </source>
</evidence>
<dbReference type="EMBL" id="SHMB01000003">
    <property type="protein sequence ID" value="TAA30031.1"/>
    <property type="molecule type" value="Genomic_DNA"/>
</dbReference>
<protein>
    <recommendedName>
        <fullName evidence="4">Invasion associated locus B family protein</fullName>
    </recommendedName>
</protein>
<evidence type="ECO:0008006" key="4">
    <source>
        <dbReference type="Google" id="ProtNLM"/>
    </source>
</evidence>
<dbReference type="AlphaFoldDB" id="A0A4Q8LKR8"/>
<feature type="signal peptide" evidence="1">
    <location>
        <begin position="1"/>
        <end position="26"/>
    </location>
</feature>
<keyword evidence="1" id="KW-0732">Signal</keyword>
<organism evidence="2 3">
    <name type="scientific">Pseudoxanthomonas winnipegensis</name>
    <dbReference type="NCBI Taxonomy" id="2480810"/>
    <lineage>
        <taxon>Bacteria</taxon>
        <taxon>Pseudomonadati</taxon>
        <taxon>Pseudomonadota</taxon>
        <taxon>Gammaproteobacteria</taxon>
        <taxon>Lysobacterales</taxon>
        <taxon>Lysobacteraceae</taxon>
        <taxon>Pseudoxanthomonas</taxon>
    </lineage>
</organism>
<gene>
    <name evidence="2" type="ORF">EA661_11025</name>
</gene>
<accession>A0A4Q8LKR8</accession>
<dbReference type="InterPro" id="IPR010642">
    <property type="entry name" value="Invasion_prot_B"/>
</dbReference>
<dbReference type="Gene3D" id="2.60.40.1880">
    <property type="entry name" value="Invasion associated locus B (IalB) protein"/>
    <property type="match status" value="1"/>
</dbReference>
<evidence type="ECO:0000256" key="1">
    <source>
        <dbReference type="SAM" id="SignalP"/>
    </source>
</evidence>
<dbReference type="InterPro" id="IPR038696">
    <property type="entry name" value="IalB_sf"/>
</dbReference>
<evidence type="ECO:0000313" key="2">
    <source>
        <dbReference type="EMBL" id="TAA30031.1"/>
    </source>
</evidence>
<feature type="chain" id="PRO_5020264227" description="Invasion associated locus B family protein" evidence="1">
    <location>
        <begin position="27"/>
        <end position="197"/>
    </location>
</feature>
<dbReference type="Proteomes" id="UP000291286">
    <property type="component" value="Unassembled WGS sequence"/>
</dbReference>
<reference evidence="2 3" key="1">
    <citation type="submission" date="2019-02" db="EMBL/GenBank/DDBJ databases">
        <title>WGS of Pseudoxanthomonas species novum from clinical isolates.</title>
        <authorList>
            <person name="Bernier A.-M."/>
            <person name="Bernard K."/>
            <person name="Vachon A."/>
        </authorList>
    </citation>
    <scope>NUCLEOTIDE SEQUENCE [LARGE SCALE GENOMIC DNA]</scope>
    <source>
        <strain evidence="2 3">NML171202</strain>
    </source>
</reference>